<comment type="caution">
    <text evidence="2">The sequence shown here is derived from an EMBL/GenBank/DDBJ whole genome shotgun (WGS) entry which is preliminary data.</text>
</comment>
<proteinExistence type="predicted"/>
<reference evidence="2 3" key="1">
    <citation type="submission" date="2020-08" db="EMBL/GenBank/DDBJ databases">
        <title>Genomic Encyclopedia of Type Strains, Phase IV (KMG-V): Genome sequencing to study the core and pangenomes of soil and plant-associated prokaryotes.</title>
        <authorList>
            <person name="Whitman W."/>
        </authorList>
    </citation>
    <scope>NUCLEOTIDE SEQUENCE [LARGE SCALE GENOMIC DNA]</scope>
    <source>
        <strain evidence="2 3">SEMIA 402</strain>
    </source>
</reference>
<evidence type="ECO:0000313" key="2">
    <source>
        <dbReference type="EMBL" id="MBB4272589.1"/>
    </source>
</evidence>
<dbReference type="AlphaFoldDB" id="A0A7W6RHP3"/>
<feature type="signal peptide" evidence="1">
    <location>
        <begin position="1"/>
        <end position="32"/>
    </location>
</feature>
<dbReference type="EMBL" id="JACIGM010000001">
    <property type="protein sequence ID" value="MBB4272589.1"/>
    <property type="molecule type" value="Genomic_DNA"/>
</dbReference>
<evidence type="ECO:0000256" key="1">
    <source>
        <dbReference type="SAM" id="SignalP"/>
    </source>
</evidence>
<protein>
    <submittedName>
        <fullName evidence="2">YHS domain-containing protein</fullName>
    </submittedName>
</protein>
<feature type="chain" id="PRO_5031156384" evidence="1">
    <location>
        <begin position="33"/>
        <end position="170"/>
    </location>
</feature>
<name>A0A7W6RHP3_9HYPH</name>
<sequence>MKKKGPAMRGHLALATAAVVSLTTMGSGESCAAEVVNTGYFGNVAILGYDPVAYFTDGRATKGSPEFTKKWLGATWYFASVKHRNAFASEPIRYTPQYGGFCALGTSVEEASANIDPEAWRIVDGKLYLFSGKEGLEEDFDAAPAAVAAKADAKWPGVEAKEFKTRAEHN</sequence>
<gene>
    <name evidence="2" type="ORF">GGE12_000331</name>
</gene>
<keyword evidence="1" id="KW-0732">Signal</keyword>
<dbReference type="NCBIfam" id="NF041384">
    <property type="entry name" value="YHS_seleno_dom"/>
    <property type="match status" value="1"/>
</dbReference>
<accession>A0A7W6RHP3</accession>
<dbReference type="RefSeq" id="WP_183922478.1">
    <property type="nucleotide sequence ID" value="NZ_JACIGM010000001.1"/>
</dbReference>
<evidence type="ECO:0000313" key="3">
    <source>
        <dbReference type="Proteomes" id="UP000533641"/>
    </source>
</evidence>
<organism evidence="2 3">
    <name type="scientific">Rhizobium mongolense</name>
    <dbReference type="NCBI Taxonomy" id="57676"/>
    <lineage>
        <taxon>Bacteria</taxon>
        <taxon>Pseudomonadati</taxon>
        <taxon>Pseudomonadota</taxon>
        <taxon>Alphaproteobacteria</taxon>
        <taxon>Hyphomicrobiales</taxon>
        <taxon>Rhizobiaceae</taxon>
        <taxon>Rhizobium/Agrobacterium group</taxon>
        <taxon>Rhizobium</taxon>
    </lineage>
</organism>
<dbReference type="Proteomes" id="UP000533641">
    <property type="component" value="Unassembled WGS sequence"/>
</dbReference>